<evidence type="ECO:0000256" key="1">
    <source>
        <dbReference type="ARBA" id="ARBA00023002"/>
    </source>
</evidence>
<dbReference type="InterPro" id="IPR050425">
    <property type="entry name" value="NAD(P)_dehydrat-like"/>
</dbReference>
<dbReference type="CDD" id="cd05227">
    <property type="entry name" value="AR_SDR_e"/>
    <property type="match status" value="1"/>
</dbReference>
<comment type="similarity">
    <text evidence="2">Belongs to the NAD(P)-dependent epimerase/dehydratase family. Dihydroflavonol-4-reductase subfamily.</text>
</comment>
<evidence type="ECO:0000256" key="2">
    <source>
        <dbReference type="ARBA" id="ARBA00023445"/>
    </source>
</evidence>
<name>A0A0C3QSY6_9AGAM</name>
<dbReference type="STRING" id="1051891.A0A0C3QSY6"/>
<dbReference type="PANTHER" id="PTHR10366:SF564">
    <property type="entry name" value="STEROL-4-ALPHA-CARBOXYLATE 3-DEHYDROGENASE, DECARBOXYLATING"/>
    <property type="match status" value="1"/>
</dbReference>
<protein>
    <recommendedName>
        <fullName evidence="3">NAD-dependent epimerase/dehydratase domain-containing protein</fullName>
    </recommendedName>
</protein>
<dbReference type="Gene3D" id="3.40.50.720">
    <property type="entry name" value="NAD(P)-binding Rossmann-like Domain"/>
    <property type="match status" value="1"/>
</dbReference>
<dbReference type="Proteomes" id="UP000054248">
    <property type="component" value="Unassembled WGS sequence"/>
</dbReference>
<dbReference type="GO" id="GO:0016616">
    <property type="term" value="F:oxidoreductase activity, acting on the CH-OH group of donors, NAD or NADP as acceptor"/>
    <property type="evidence" value="ECO:0007669"/>
    <property type="project" value="TreeGrafter"/>
</dbReference>
<evidence type="ECO:0000313" key="4">
    <source>
        <dbReference type="EMBL" id="KIO31204.1"/>
    </source>
</evidence>
<reference evidence="5" key="2">
    <citation type="submission" date="2015-01" db="EMBL/GenBank/DDBJ databases">
        <title>Evolutionary Origins and Diversification of the Mycorrhizal Mutualists.</title>
        <authorList>
            <consortium name="DOE Joint Genome Institute"/>
            <consortium name="Mycorrhizal Genomics Consortium"/>
            <person name="Kohler A."/>
            <person name="Kuo A."/>
            <person name="Nagy L.G."/>
            <person name="Floudas D."/>
            <person name="Copeland A."/>
            <person name="Barry K.W."/>
            <person name="Cichocki N."/>
            <person name="Veneault-Fourrey C."/>
            <person name="LaButti K."/>
            <person name="Lindquist E.A."/>
            <person name="Lipzen A."/>
            <person name="Lundell T."/>
            <person name="Morin E."/>
            <person name="Murat C."/>
            <person name="Riley R."/>
            <person name="Ohm R."/>
            <person name="Sun H."/>
            <person name="Tunlid A."/>
            <person name="Henrissat B."/>
            <person name="Grigoriev I.V."/>
            <person name="Hibbett D.S."/>
            <person name="Martin F."/>
        </authorList>
    </citation>
    <scope>NUCLEOTIDE SEQUENCE [LARGE SCALE GENOMIC DNA]</scope>
    <source>
        <strain evidence="5">MUT 4182</strain>
    </source>
</reference>
<sequence length="342" mass="37700">MSSVLLTGANGFVAVNVLQTLLDKGCTVVGTVRSESKTNFLREKFSPFVKNGTLKFAVVPDITVPGAFDEVLKEHRFDAVVHTSSPFYLTATDIQTEMLDPPIKGTTGILESVFKLAPTVKRIVITATFANIQSIPKGDWPGGVYTEEDWSPVKLDEVSRSHPILGYVAGKLYAEKAAFDFVKEKSPNFSVTTLCPPMVFGPPEQELTSLNNLNQSNTDIYDVFNGTSEPRYGTWVWVDVRDLARAHVAAIDSPAAANQRYLLSAGNYSPQAIADYIWEHYPERAAAKGVKKGNPGRLYPDTGVFSIDNSKSVRDLGIVYNDFNSMMKDTLEKFEKLELQGK</sequence>
<organism evidence="4 5">
    <name type="scientific">Tulasnella calospora MUT 4182</name>
    <dbReference type="NCBI Taxonomy" id="1051891"/>
    <lineage>
        <taxon>Eukaryota</taxon>
        <taxon>Fungi</taxon>
        <taxon>Dikarya</taxon>
        <taxon>Basidiomycota</taxon>
        <taxon>Agaricomycotina</taxon>
        <taxon>Agaricomycetes</taxon>
        <taxon>Cantharellales</taxon>
        <taxon>Tulasnellaceae</taxon>
        <taxon>Tulasnella</taxon>
    </lineage>
</organism>
<keyword evidence="1" id="KW-0560">Oxidoreductase</keyword>
<accession>A0A0C3QSY6</accession>
<proteinExistence type="inferred from homology"/>
<dbReference type="PANTHER" id="PTHR10366">
    <property type="entry name" value="NAD DEPENDENT EPIMERASE/DEHYDRATASE"/>
    <property type="match status" value="1"/>
</dbReference>
<dbReference type="AlphaFoldDB" id="A0A0C3QSY6"/>
<dbReference type="HOGENOM" id="CLU_007383_9_2_1"/>
<dbReference type="OrthoDB" id="2735536at2759"/>
<dbReference type="SUPFAM" id="SSF51735">
    <property type="entry name" value="NAD(P)-binding Rossmann-fold domains"/>
    <property type="match status" value="1"/>
</dbReference>
<evidence type="ECO:0000259" key="3">
    <source>
        <dbReference type="Pfam" id="PF01370"/>
    </source>
</evidence>
<gene>
    <name evidence="4" type="ORF">M407DRAFT_221003</name>
</gene>
<dbReference type="InterPro" id="IPR036291">
    <property type="entry name" value="NAD(P)-bd_dom_sf"/>
</dbReference>
<keyword evidence="5" id="KW-1185">Reference proteome</keyword>
<feature type="domain" description="NAD-dependent epimerase/dehydratase" evidence="3">
    <location>
        <begin position="4"/>
        <end position="258"/>
    </location>
</feature>
<dbReference type="Pfam" id="PF01370">
    <property type="entry name" value="Epimerase"/>
    <property type="match status" value="1"/>
</dbReference>
<dbReference type="InterPro" id="IPR001509">
    <property type="entry name" value="Epimerase_deHydtase"/>
</dbReference>
<evidence type="ECO:0000313" key="5">
    <source>
        <dbReference type="Proteomes" id="UP000054248"/>
    </source>
</evidence>
<reference evidence="4 5" key="1">
    <citation type="submission" date="2014-04" db="EMBL/GenBank/DDBJ databases">
        <authorList>
            <consortium name="DOE Joint Genome Institute"/>
            <person name="Kuo A."/>
            <person name="Girlanda M."/>
            <person name="Perotto S."/>
            <person name="Kohler A."/>
            <person name="Nagy L.G."/>
            <person name="Floudas D."/>
            <person name="Copeland A."/>
            <person name="Barry K.W."/>
            <person name="Cichocki N."/>
            <person name="Veneault-Fourrey C."/>
            <person name="LaButti K."/>
            <person name="Lindquist E.A."/>
            <person name="Lipzen A."/>
            <person name="Lundell T."/>
            <person name="Morin E."/>
            <person name="Murat C."/>
            <person name="Sun H."/>
            <person name="Tunlid A."/>
            <person name="Henrissat B."/>
            <person name="Grigoriev I.V."/>
            <person name="Hibbett D.S."/>
            <person name="Martin F."/>
            <person name="Nordberg H.P."/>
            <person name="Cantor M.N."/>
            <person name="Hua S.X."/>
        </authorList>
    </citation>
    <scope>NUCLEOTIDE SEQUENCE [LARGE SCALE GENOMIC DNA]</scope>
    <source>
        <strain evidence="4 5">MUT 4182</strain>
    </source>
</reference>
<dbReference type="EMBL" id="KN822965">
    <property type="protein sequence ID" value="KIO31204.1"/>
    <property type="molecule type" value="Genomic_DNA"/>
</dbReference>